<evidence type="ECO:0000313" key="1">
    <source>
        <dbReference type="EMBL" id="MPL74461.1"/>
    </source>
</evidence>
<name>A0A644U6A7_9ZZZZ</name>
<accession>A0A644U6A7</accession>
<gene>
    <name evidence="1" type="ORF">SDC9_20273</name>
</gene>
<sequence length="121" mass="14127">MSENSFILSSDWANAAHSDFYLASPNKMIVKTIGEIEDTRKYAWITGEHGTFKYGESAYYIESSRDFPNAENLAGQYFSEYQKIKSIYIKKLGKPVLRFNIYRLKNLNRIPDRKLSSFTKY</sequence>
<organism evidence="1">
    <name type="scientific">bioreactor metagenome</name>
    <dbReference type="NCBI Taxonomy" id="1076179"/>
    <lineage>
        <taxon>unclassified sequences</taxon>
        <taxon>metagenomes</taxon>
        <taxon>ecological metagenomes</taxon>
    </lineage>
</organism>
<proteinExistence type="predicted"/>
<dbReference type="AlphaFoldDB" id="A0A644U6A7"/>
<comment type="caution">
    <text evidence="1">The sequence shown here is derived from an EMBL/GenBank/DDBJ whole genome shotgun (WGS) entry which is preliminary data.</text>
</comment>
<reference evidence="1" key="1">
    <citation type="submission" date="2019-08" db="EMBL/GenBank/DDBJ databases">
        <authorList>
            <person name="Kucharzyk K."/>
            <person name="Murdoch R.W."/>
            <person name="Higgins S."/>
            <person name="Loffler F."/>
        </authorList>
    </citation>
    <scope>NUCLEOTIDE SEQUENCE</scope>
</reference>
<protein>
    <submittedName>
        <fullName evidence="1">Uncharacterized protein</fullName>
    </submittedName>
</protein>
<dbReference type="EMBL" id="VSSQ01000080">
    <property type="protein sequence ID" value="MPL74461.1"/>
    <property type="molecule type" value="Genomic_DNA"/>
</dbReference>